<evidence type="ECO:0000256" key="1">
    <source>
        <dbReference type="ARBA" id="ARBA00004370"/>
    </source>
</evidence>
<evidence type="ECO:0000256" key="4">
    <source>
        <dbReference type="ARBA" id="ARBA00022927"/>
    </source>
</evidence>
<dbReference type="SMART" id="SM00965">
    <property type="entry name" value="STN"/>
    <property type="match status" value="1"/>
</dbReference>
<sequence length="766" mass="81557">MLTKPRSAMLLGALLSFASARAYADGNTRLEVRDVKLASTGKGEARISVTTSAEPRFFARVDSGGKRLVIDVSGAEIKGAPAAITQGNALASGILTQTFDHDGKKITRVLVQLARTAEYRISATPTGLVVDLAAADATAPMRAPAPVVTSSATPKTEERKAEHVASGAAVTNVRYDHQPGKDRVTVELNENVKFSHVTSANGRSILELEGARLPDALERKLDVSAFGGTITAISTYRRKSDASRVVVEVEPKGDVVGVVAREGSTLVLTFADNAAHPMLSGVGADGGAARRVRTVAREEDVAATPSPSRAAETTVDGEEAAGFLPTTLAQQRRFTGRRIDLDLKDADIHNVLRLVSDVGRVNIVTSDDVKGTVTIRMRNVPWDQALETVLQAKGLGMVRQGNMIRVAPQAELNKERELDLARRKNELALAPLETRLIPVNYAVAKELQARGKDLLSPRGSLAVDDRTNVLVARDVAGNLDQLEELVRALDTQTPQVLIEARIVEATSRYLRDVGIQWGGDGTVSPATGNPTGLVFPSQIGITGGASDQATPTGGLSPFQNTVQNPNFAVNLPATTGTGLGGAIGMTLGSIDNTVNLAVRLSAAEASGLLRIVSSPRILTLDNREARISQGTLIPFSQISAQGVQTTFQEAKLQLLVKPHVTSDGSVSMHVKINRDEPDFNQTSARGDPTILKREAETDLLIMDGHTAVIGGIFTRNTGRNLDQVPVLGDIPILGVLFQRRRSSDSRSELVIFITPRIVNRAEALGK</sequence>
<dbReference type="Pfam" id="PF00263">
    <property type="entry name" value="Secretin"/>
    <property type="match status" value="1"/>
</dbReference>
<dbReference type="InterPro" id="IPR001775">
    <property type="entry name" value="GspD/PilQ"/>
</dbReference>
<evidence type="ECO:0000256" key="10">
    <source>
        <dbReference type="SAM" id="SignalP"/>
    </source>
</evidence>
<keyword evidence="6" id="KW-0998">Cell outer membrane</keyword>
<dbReference type="InterPro" id="IPR004846">
    <property type="entry name" value="T2SS/T3SS_dom"/>
</dbReference>
<evidence type="ECO:0000313" key="13">
    <source>
        <dbReference type="Proteomes" id="UP000309215"/>
    </source>
</evidence>
<evidence type="ECO:0000256" key="3">
    <source>
        <dbReference type="ARBA" id="ARBA00022729"/>
    </source>
</evidence>
<evidence type="ECO:0000256" key="9">
    <source>
        <dbReference type="SAM" id="MobiDB-lite"/>
    </source>
</evidence>
<organism evidence="12 13">
    <name type="scientific">Polyangium fumosum</name>
    <dbReference type="NCBI Taxonomy" id="889272"/>
    <lineage>
        <taxon>Bacteria</taxon>
        <taxon>Pseudomonadati</taxon>
        <taxon>Myxococcota</taxon>
        <taxon>Polyangia</taxon>
        <taxon>Polyangiales</taxon>
        <taxon>Polyangiaceae</taxon>
        <taxon>Polyangium</taxon>
    </lineage>
</organism>
<name>A0A4U1J4L7_9BACT</name>
<reference evidence="12 13" key="1">
    <citation type="submission" date="2019-04" db="EMBL/GenBank/DDBJ databases">
        <authorList>
            <person name="Li Y."/>
            <person name="Wang J."/>
        </authorList>
    </citation>
    <scope>NUCLEOTIDE SEQUENCE [LARGE SCALE GENOMIC DNA]</scope>
    <source>
        <strain evidence="12 13">DSM 14668</strain>
    </source>
</reference>
<evidence type="ECO:0000256" key="2">
    <source>
        <dbReference type="ARBA" id="ARBA00022448"/>
    </source>
</evidence>
<evidence type="ECO:0000313" key="12">
    <source>
        <dbReference type="EMBL" id="TKD02010.1"/>
    </source>
</evidence>
<evidence type="ECO:0000256" key="5">
    <source>
        <dbReference type="ARBA" id="ARBA00023136"/>
    </source>
</evidence>
<keyword evidence="5" id="KW-0472">Membrane</keyword>
<comment type="similarity">
    <text evidence="7">Belongs to the bacterial secretin family.</text>
</comment>
<dbReference type="OrthoDB" id="9775455at2"/>
<feature type="chain" id="PRO_5020615413" evidence="10">
    <location>
        <begin position="25"/>
        <end position="766"/>
    </location>
</feature>
<dbReference type="InterPro" id="IPR051808">
    <property type="entry name" value="Type_IV_pilus_biogenesis"/>
</dbReference>
<dbReference type="PANTHER" id="PTHR30604">
    <property type="entry name" value="PROTEIN TRANSPORT PROTEIN HOFQ"/>
    <property type="match status" value="1"/>
</dbReference>
<evidence type="ECO:0000256" key="8">
    <source>
        <dbReference type="RuleBase" id="RU004004"/>
    </source>
</evidence>
<dbReference type="GO" id="GO:0009279">
    <property type="term" value="C:cell outer membrane"/>
    <property type="evidence" value="ECO:0007669"/>
    <property type="project" value="UniProtKB-SubCell"/>
</dbReference>
<dbReference type="InterPro" id="IPR013355">
    <property type="entry name" value="Pilus_4_PilQ"/>
</dbReference>
<dbReference type="Pfam" id="PF03958">
    <property type="entry name" value="Secretin_N"/>
    <property type="match status" value="1"/>
</dbReference>
<evidence type="ECO:0000259" key="11">
    <source>
        <dbReference type="SMART" id="SM00965"/>
    </source>
</evidence>
<keyword evidence="4" id="KW-0653">Protein transport</keyword>
<dbReference type="Gene3D" id="2.60.40.3500">
    <property type="match status" value="2"/>
</dbReference>
<dbReference type="GO" id="GO:0009306">
    <property type="term" value="P:protein secretion"/>
    <property type="evidence" value="ECO:0007669"/>
    <property type="project" value="InterPro"/>
</dbReference>
<dbReference type="PANTHER" id="PTHR30604:SF1">
    <property type="entry name" value="DNA UTILIZATION PROTEIN HOFQ"/>
    <property type="match status" value="1"/>
</dbReference>
<proteinExistence type="inferred from homology"/>
<dbReference type="RefSeq" id="WP_136932448.1">
    <property type="nucleotide sequence ID" value="NZ_SSMQ01000036.1"/>
</dbReference>
<keyword evidence="2 8" id="KW-0813">Transport</keyword>
<keyword evidence="13" id="KW-1185">Reference proteome</keyword>
<gene>
    <name evidence="12" type="ORF">E8A74_29530</name>
</gene>
<dbReference type="Proteomes" id="UP000309215">
    <property type="component" value="Unassembled WGS sequence"/>
</dbReference>
<keyword evidence="3 10" id="KW-0732">Signal</keyword>
<dbReference type="AlphaFoldDB" id="A0A4U1J4L7"/>
<comment type="caution">
    <text evidence="12">The sequence shown here is derived from an EMBL/GenBank/DDBJ whole genome shotgun (WGS) entry which is preliminary data.</text>
</comment>
<feature type="region of interest" description="Disordered" evidence="9">
    <location>
        <begin position="145"/>
        <end position="166"/>
    </location>
</feature>
<evidence type="ECO:0000256" key="7">
    <source>
        <dbReference type="RuleBase" id="RU004003"/>
    </source>
</evidence>
<dbReference type="Gene3D" id="3.30.1370.120">
    <property type="match status" value="1"/>
</dbReference>
<dbReference type="InterPro" id="IPR005644">
    <property type="entry name" value="NolW-like"/>
</dbReference>
<dbReference type="NCBIfam" id="TIGR02515">
    <property type="entry name" value="IV_pilus_PilQ"/>
    <property type="match status" value="1"/>
</dbReference>
<evidence type="ECO:0000256" key="6">
    <source>
        <dbReference type="ARBA" id="ARBA00023237"/>
    </source>
</evidence>
<dbReference type="Pfam" id="PF07660">
    <property type="entry name" value="STN"/>
    <property type="match status" value="1"/>
</dbReference>
<dbReference type="PRINTS" id="PR00811">
    <property type="entry name" value="BCTERIALGSPD"/>
</dbReference>
<dbReference type="InterPro" id="IPR011662">
    <property type="entry name" value="Secretin/TonB_short_N"/>
</dbReference>
<feature type="signal peptide" evidence="10">
    <location>
        <begin position="1"/>
        <end position="24"/>
    </location>
</feature>
<dbReference type="InterPro" id="IPR021731">
    <property type="entry name" value="AMIN_dom"/>
</dbReference>
<dbReference type="Pfam" id="PF11741">
    <property type="entry name" value="AMIN"/>
    <property type="match status" value="1"/>
</dbReference>
<dbReference type="Gene3D" id="3.30.1370.130">
    <property type="match status" value="1"/>
</dbReference>
<dbReference type="EMBL" id="SSMQ01000036">
    <property type="protein sequence ID" value="TKD02010.1"/>
    <property type="molecule type" value="Genomic_DNA"/>
</dbReference>
<protein>
    <submittedName>
        <fullName evidence="12">Type IV pilus secretin family protein</fullName>
    </submittedName>
</protein>
<feature type="domain" description="Secretin/TonB short N-terminal" evidence="11">
    <location>
        <begin position="361"/>
        <end position="409"/>
    </location>
</feature>
<comment type="subcellular location">
    <subcellularLocation>
        <location evidence="8">Cell outer membrane</location>
    </subcellularLocation>
    <subcellularLocation>
        <location evidence="1">Membrane</location>
    </subcellularLocation>
</comment>
<dbReference type="InterPro" id="IPR038591">
    <property type="entry name" value="NolW-like_sf"/>
</dbReference>
<accession>A0A4U1J4L7</accession>